<evidence type="ECO:0000313" key="4">
    <source>
        <dbReference type="EMBL" id="TFB96193.1"/>
    </source>
</evidence>
<dbReference type="SUPFAM" id="SSF102405">
    <property type="entry name" value="MCP/YpsA-like"/>
    <property type="match status" value="1"/>
</dbReference>
<reference evidence="4 5" key="1">
    <citation type="submission" date="2019-03" db="EMBL/GenBank/DDBJ databases">
        <title>Genomics of glacier-inhabiting Cryobacterium strains.</title>
        <authorList>
            <person name="Liu Q."/>
            <person name="Xin Y.-H."/>
        </authorList>
    </citation>
    <scope>NUCLEOTIDE SEQUENCE [LARGE SCALE GENOMIC DNA]</scope>
    <source>
        <strain evidence="4 5">RHLS22-1</strain>
    </source>
</reference>
<sequence length="446" mass="46131">MTLFGLDESVVASLTAGVRPAGTAASADARLADAQHSDGQHSDAHLTDALLSDPSEVFARAAWTTIAEPGDGVAGAVVGLLGAATALRSVVESWPQDRLAGTLTAMVDENEAGDPAGLRPELEQALARWRPRLSSTEVIRSLEQARRTGTALLLPSDPLWPAGVDDLGRHAPLALWWRGRPDALRALRHSIALVGARAATGYGEHVAMEAAAGLVDRGLAIVSGAAYGIDGMAHRSALASHGTTVAFLAGGVDRFYPSGHDALLTRIVEAGAVLSELPCGAPPTKWRFLQRNRLIAASSAATVVLEAGWRSGSLNTAGHAAALGRPLGAVPGPVTSPASAGCHRLLRDYDAICVTTAAEMAELIGVGVDLELDLAGADGRAADGRSRERTSDQVRVFDALSVRAPRVPADIARRSGLSTAAVLGALGTLDFEGSVRERATGWVRVA</sequence>
<comment type="similarity">
    <text evidence="1">Belongs to the DprA/Smf family.</text>
</comment>
<dbReference type="InterPro" id="IPR036388">
    <property type="entry name" value="WH-like_DNA-bd_sf"/>
</dbReference>
<evidence type="ECO:0000259" key="3">
    <source>
        <dbReference type="Pfam" id="PF17782"/>
    </source>
</evidence>
<dbReference type="InterPro" id="IPR003488">
    <property type="entry name" value="DprA"/>
</dbReference>
<organism evidence="4 5">
    <name type="scientific">Cryobacterium adonitolivorans</name>
    <dbReference type="NCBI Taxonomy" id="1259189"/>
    <lineage>
        <taxon>Bacteria</taxon>
        <taxon>Bacillati</taxon>
        <taxon>Actinomycetota</taxon>
        <taxon>Actinomycetes</taxon>
        <taxon>Micrococcales</taxon>
        <taxon>Microbacteriaceae</taxon>
        <taxon>Cryobacterium</taxon>
    </lineage>
</organism>
<name>A0A4R8W0F0_9MICO</name>
<keyword evidence="5" id="KW-1185">Reference proteome</keyword>
<evidence type="ECO:0000256" key="1">
    <source>
        <dbReference type="ARBA" id="ARBA00006525"/>
    </source>
</evidence>
<dbReference type="Proteomes" id="UP000297907">
    <property type="component" value="Unassembled WGS sequence"/>
</dbReference>
<gene>
    <name evidence="4" type="primary">dprA</name>
    <name evidence="4" type="ORF">E3O42_17310</name>
</gene>
<feature type="domain" description="DprA winged helix" evidence="3">
    <location>
        <begin position="383"/>
        <end position="437"/>
    </location>
</feature>
<dbReference type="Gene3D" id="1.10.10.10">
    <property type="entry name" value="Winged helix-like DNA-binding domain superfamily/Winged helix DNA-binding domain"/>
    <property type="match status" value="1"/>
</dbReference>
<dbReference type="OrthoDB" id="9785707at2"/>
<dbReference type="NCBIfam" id="TIGR00732">
    <property type="entry name" value="dprA"/>
    <property type="match status" value="1"/>
</dbReference>
<dbReference type="Gene3D" id="3.40.50.450">
    <property type="match status" value="1"/>
</dbReference>
<evidence type="ECO:0000259" key="2">
    <source>
        <dbReference type="Pfam" id="PF02481"/>
    </source>
</evidence>
<evidence type="ECO:0000313" key="5">
    <source>
        <dbReference type="Proteomes" id="UP000297907"/>
    </source>
</evidence>
<dbReference type="InterPro" id="IPR057666">
    <property type="entry name" value="DrpA_SLOG"/>
</dbReference>
<dbReference type="Pfam" id="PF02481">
    <property type="entry name" value="DNA_processg_A"/>
    <property type="match status" value="1"/>
</dbReference>
<dbReference type="GO" id="GO:0009294">
    <property type="term" value="P:DNA-mediated transformation"/>
    <property type="evidence" value="ECO:0007669"/>
    <property type="project" value="InterPro"/>
</dbReference>
<dbReference type="InterPro" id="IPR041614">
    <property type="entry name" value="DprA_WH"/>
</dbReference>
<dbReference type="RefSeq" id="WP_134455349.1">
    <property type="nucleotide sequence ID" value="NZ_SOFL01000057.1"/>
</dbReference>
<proteinExistence type="inferred from homology"/>
<dbReference type="PANTHER" id="PTHR43022">
    <property type="entry name" value="PROTEIN SMF"/>
    <property type="match status" value="1"/>
</dbReference>
<feature type="domain" description="Smf/DprA SLOG" evidence="2">
    <location>
        <begin position="153"/>
        <end position="363"/>
    </location>
</feature>
<dbReference type="AlphaFoldDB" id="A0A4R8W0F0"/>
<protein>
    <submittedName>
        <fullName evidence="4">DNA-protecting protein DprA</fullName>
    </submittedName>
</protein>
<dbReference type="Pfam" id="PF17782">
    <property type="entry name" value="WHD_DprA"/>
    <property type="match status" value="1"/>
</dbReference>
<dbReference type="PANTHER" id="PTHR43022:SF1">
    <property type="entry name" value="PROTEIN SMF"/>
    <property type="match status" value="1"/>
</dbReference>
<accession>A0A4R8W0F0</accession>
<dbReference type="EMBL" id="SOFL01000057">
    <property type="protein sequence ID" value="TFB96193.1"/>
    <property type="molecule type" value="Genomic_DNA"/>
</dbReference>
<comment type="caution">
    <text evidence="4">The sequence shown here is derived from an EMBL/GenBank/DDBJ whole genome shotgun (WGS) entry which is preliminary data.</text>
</comment>